<feature type="compositionally biased region" description="Polar residues" evidence="1">
    <location>
        <begin position="889"/>
        <end position="909"/>
    </location>
</feature>
<proteinExistence type="predicted"/>
<keyword evidence="3" id="KW-1185">Reference proteome</keyword>
<feature type="region of interest" description="Disordered" evidence="1">
    <location>
        <begin position="676"/>
        <end position="696"/>
    </location>
</feature>
<protein>
    <submittedName>
        <fullName evidence="2">Uncharacterized protein</fullName>
    </submittedName>
</protein>
<evidence type="ECO:0000256" key="1">
    <source>
        <dbReference type="SAM" id="MobiDB-lite"/>
    </source>
</evidence>
<feature type="region of interest" description="Disordered" evidence="1">
    <location>
        <begin position="726"/>
        <end position="756"/>
    </location>
</feature>
<feature type="region of interest" description="Disordered" evidence="1">
    <location>
        <begin position="876"/>
        <end position="938"/>
    </location>
</feature>
<dbReference type="GeneID" id="94427506"/>
<evidence type="ECO:0000313" key="3">
    <source>
        <dbReference type="Proteomes" id="UP000221165"/>
    </source>
</evidence>
<feature type="region of interest" description="Disordered" evidence="1">
    <location>
        <begin position="1250"/>
        <end position="1276"/>
    </location>
</feature>
<reference evidence="2 3" key="1">
    <citation type="journal article" date="2017" name="Int. J. Parasitol.">
        <title>The genome of the protozoan parasite Cystoisospora suis and a reverse vaccinology approach to identify vaccine candidates.</title>
        <authorList>
            <person name="Palmieri N."/>
            <person name="Shrestha A."/>
            <person name="Ruttkowski B."/>
            <person name="Beck T."/>
            <person name="Vogl C."/>
            <person name="Tomley F."/>
            <person name="Blake D.P."/>
            <person name="Joachim A."/>
        </authorList>
    </citation>
    <scope>NUCLEOTIDE SEQUENCE [LARGE SCALE GENOMIC DNA]</scope>
    <source>
        <strain evidence="2 3">Wien I</strain>
    </source>
</reference>
<accession>A0A2C6KZZ7</accession>
<name>A0A2C6KZZ7_9APIC</name>
<feature type="region of interest" description="Disordered" evidence="1">
    <location>
        <begin position="1"/>
        <end position="87"/>
    </location>
</feature>
<feature type="compositionally biased region" description="Polar residues" evidence="1">
    <location>
        <begin position="683"/>
        <end position="695"/>
    </location>
</feature>
<dbReference type="RefSeq" id="XP_067923726.1">
    <property type="nucleotide sequence ID" value="XM_068064295.1"/>
</dbReference>
<feature type="compositionally biased region" description="Basic and acidic residues" evidence="1">
    <location>
        <begin position="910"/>
        <end position="922"/>
    </location>
</feature>
<dbReference type="VEuPathDB" id="ToxoDB:CSUI_004100"/>
<organism evidence="2 3">
    <name type="scientific">Cystoisospora suis</name>
    <dbReference type="NCBI Taxonomy" id="483139"/>
    <lineage>
        <taxon>Eukaryota</taxon>
        <taxon>Sar</taxon>
        <taxon>Alveolata</taxon>
        <taxon>Apicomplexa</taxon>
        <taxon>Conoidasida</taxon>
        <taxon>Coccidia</taxon>
        <taxon>Eucoccidiorida</taxon>
        <taxon>Eimeriorina</taxon>
        <taxon>Sarcocystidae</taxon>
        <taxon>Cystoisospora</taxon>
    </lineage>
</organism>
<feature type="region of interest" description="Disordered" evidence="1">
    <location>
        <begin position="557"/>
        <end position="589"/>
    </location>
</feature>
<comment type="caution">
    <text evidence="2">The sequence shown here is derived from an EMBL/GenBank/DDBJ whole genome shotgun (WGS) entry which is preliminary data.</text>
</comment>
<feature type="region of interest" description="Disordered" evidence="1">
    <location>
        <begin position="798"/>
        <end position="853"/>
    </location>
</feature>
<gene>
    <name evidence="2" type="ORF">CSUI_004100</name>
</gene>
<feature type="compositionally biased region" description="Basic residues" evidence="1">
    <location>
        <begin position="733"/>
        <end position="743"/>
    </location>
</feature>
<feature type="region of interest" description="Disordered" evidence="1">
    <location>
        <begin position="1042"/>
        <end position="1070"/>
    </location>
</feature>
<feature type="compositionally biased region" description="Low complexity" evidence="1">
    <location>
        <begin position="1188"/>
        <end position="1200"/>
    </location>
</feature>
<dbReference type="Proteomes" id="UP000221165">
    <property type="component" value="Unassembled WGS sequence"/>
</dbReference>
<feature type="compositionally biased region" description="Polar residues" evidence="1">
    <location>
        <begin position="827"/>
        <end position="841"/>
    </location>
</feature>
<dbReference type="EMBL" id="MIGC01001850">
    <property type="protein sequence ID" value="PHJ22049.1"/>
    <property type="molecule type" value="Genomic_DNA"/>
</dbReference>
<evidence type="ECO:0000313" key="2">
    <source>
        <dbReference type="EMBL" id="PHJ22049.1"/>
    </source>
</evidence>
<sequence length="1316" mass="141344">MSPRGIHLSSAEIRESTPVLQAATPSTPGGEAPETGRWPPAPPFPPAKSGALHPKPLNPKPAVREQPGYEPSPHQENQPRTVLLPASDRIDGRRVAGLSKPSCQETNIPRAEYQKTDNYSRFPVTSTAGAASVPRCVQAEKEVSSLELSNRRTCNEQIKLPNPALRSSPVLQNNTVSRRPNCASASVPDQAGQLESHRRHQPDFLDGGQGLKRRQNIAANAPDDADTSPQTVQPAIDHGPRSDVQLSRFSEVSSLRSDLDARAANVVEAGAKELSRQSLAAPPGPSRRATLLDRKAAQAQTKPAPATSAFSAVSRTPSDVLYNSFLSDSRLVGDSGLTGVSDRQDTPIETINSDANASLARAVDGKPKERALEDVFESLRALVTSLEARTNNTADGKLPLIPLTAASSPYLSPRHTNTSSILKFSKAGLGCRDGNGCNSERQARDERCPVCPVLSSRSQASYERCCYCGRSQQESLNSQDRRLAEEERTNASNVLTGSPLGDAVLVDSRVDLSERQQISEEERKCSSQPGFSKAAFQQTRCVTATLKQGPSQFHASLVKRTHRRSQSGSEQGGGAGGTDSPSQHRDAASVEVTRCKTQFLLTSLRHIIDQQLEQLMEEPVFSAGPKRAITPTEAHSPCQVPLAVPEGQNCSPTHSERLGTAAAPVTSERVRQTTRVLGDHSSQDPYRSPSLQNKQPAGFLPGVCSEHPIGWEEMIGSDNAERIQDPRPQQRLMGKKLRGRGRALPRSNSVPSDTRDACGGVTRALCSRTALVVRASFHPSAIAKPGQIAESKRENGVLHRHVPDGPGLEQLSIPQLGEDTRTKQKSDGFSSPCSGPATQPGSPSPAGPQDSNDLMLVDAVPKDVLLALLKRLVKEAGSATRHKRKKQTAESTSSAPNSDSGETKTSASSPREHTRPAKPGEKRRVRKKNAGSGQVREVSSLVAVKRQVPRTFQRRRYSPETLDGVKETSPACADVRSLTRQSRDCPPVFNTPLCRRHRQTAAIRIHSTPDLSAQEHCSRIKGATVQRNRCSPENLEIVRPPASLRASTGESTKRGTSVLRRGPSASDYPETDTAAAFSELTEEEAWLCEIPAAEVTANSPASSSRSHTRGIVPRSPSTGSCDQRGLLAEDNGGRDRRQALDCPPSDGRDPRRFRSSQLGCDDGTDHLESISQPTPKSTMKKVHHHIDSSSLSSPHQQCSSRVLPPPSRCGAEQRNTQWDTSLASSDNDGAVAAATAAAKAASVAAAAASEASEVVSTGQTGSYGPPAGLSLSQPDSAEKPYQPFIFLKKARKEQDALRPGELAVALYARQKVVSLR</sequence>
<feature type="compositionally biased region" description="Polar residues" evidence="1">
    <location>
        <begin position="1096"/>
        <end position="1105"/>
    </location>
</feature>
<feature type="region of interest" description="Disordered" evidence="1">
    <location>
        <begin position="1096"/>
        <end position="1213"/>
    </location>
</feature>
<feature type="region of interest" description="Disordered" evidence="1">
    <location>
        <begin position="174"/>
        <end position="244"/>
    </location>
</feature>